<dbReference type="PANTHER" id="PTHR28040">
    <property type="entry name" value="PYRIDOXAMINE 5'-PHOSPHATE OXIDASE YLR456W HOMOLOG-RELATED"/>
    <property type="match status" value="1"/>
</dbReference>
<dbReference type="EMBL" id="SWFT01000018">
    <property type="protein sequence ID" value="KAA8907957.1"/>
    <property type="molecule type" value="Genomic_DNA"/>
</dbReference>
<organism evidence="2 3">
    <name type="scientific">Diutina rugosa</name>
    <name type="common">Yeast</name>
    <name type="synonym">Candida rugosa</name>
    <dbReference type="NCBI Taxonomy" id="5481"/>
    <lineage>
        <taxon>Eukaryota</taxon>
        <taxon>Fungi</taxon>
        <taxon>Dikarya</taxon>
        <taxon>Ascomycota</taxon>
        <taxon>Saccharomycotina</taxon>
        <taxon>Pichiomycetes</taxon>
        <taxon>Debaryomycetaceae</taxon>
        <taxon>Diutina</taxon>
    </lineage>
</organism>
<dbReference type="VEuPathDB" id="FungiDB:DIURU_000367"/>
<keyword evidence="3" id="KW-1185">Reference proteome</keyword>
<sequence>MLPENVTTLLKSTRFVHLGTCHNNVPHLALMNYTYYRDGDSDVVIMSSPRSSTKMANIEANPEVALLIHDWISAKDNQPNNDGSSSRRNSLYEMLANINKNEISRVSVQIQGQAEILDPKDARFSLYKSLHLNNAKIDTIQAKNYIEDDNENALIVIKVDGCKVTDTMNNTEEYST</sequence>
<dbReference type="PANTHER" id="PTHR28040:SF1">
    <property type="entry name" value="PYRIDOXAMINE 5'-PHOSPHATE OXIDASE YLR456W HOMOLOG-RELATED"/>
    <property type="match status" value="1"/>
</dbReference>
<dbReference type="InterPro" id="IPR052841">
    <property type="entry name" value="PMP_oxidase-like"/>
</dbReference>
<dbReference type="AlphaFoldDB" id="A0A642UYR0"/>
<dbReference type="GO" id="GO:0005634">
    <property type="term" value="C:nucleus"/>
    <property type="evidence" value="ECO:0007669"/>
    <property type="project" value="TreeGrafter"/>
</dbReference>
<dbReference type="RefSeq" id="XP_034014889.1">
    <property type="nucleotide sequence ID" value="XM_034156457.1"/>
</dbReference>
<feature type="domain" description="Pyridoxamine 5'-phosphate oxidase N-terminal" evidence="1">
    <location>
        <begin position="2"/>
        <end position="153"/>
    </location>
</feature>
<comment type="caution">
    <text evidence="2">The sequence shown here is derived from an EMBL/GenBank/DDBJ whole genome shotgun (WGS) entry which is preliminary data.</text>
</comment>
<protein>
    <recommendedName>
        <fullName evidence="1">Pyridoxamine 5'-phosphate oxidase N-terminal domain-containing protein</fullName>
    </recommendedName>
</protein>
<evidence type="ECO:0000259" key="1">
    <source>
        <dbReference type="Pfam" id="PF01243"/>
    </source>
</evidence>
<dbReference type="InterPro" id="IPR012349">
    <property type="entry name" value="Split_barrel_FMN-bd"/>
</dbReference>
<evidence type="ECO:0000313" key="3">
    <source>
        <dbReference type="Proteomes" id="UP000449547"/>
    </source>
</evidence>
<dbReference type="Proteomes" id="UP000449547">
    <property type="component" value="Unassembled WGS sequence"/>
</dbReference>
<dbReference type="SUPFAM" id="SSF50475">
    <property type="entry name" value="FMN-binding split barrel"/>
    <property type="match status" value="1"/>
</dbReference>
<dbReference type="GO" id="GO:0005737">
    <property type="term" value="C:cytoplasm"/>
    <property type="evidence" value="ECO:0007669"/>
    <property type="project" value="TreeGrafter"/>
</dbReference>
<dbReference type="OMA" id="HPTIIMT"/>
<dbReference type="GeneID" id="54779020"/>
<dbReference type="Pfam" id="PF01243">
    <property type="entry name" value="PNPOx_N"/>
    <property type="match status" value="1"/>
</dbReference>
<dbReference type="InterPro" id="IPR011576">
    <property type="entry name" value="Pyridox_Oxase_N"/>
</dbReference>
<accession>A0A642UYR0</accession>
<gene>
    <name evidence="2" type="ORF">DIURU_000367</name>
</gene>
<name>A0A642UYR0_DIURU</name>
<dbReference type="OrthoDB" id="5300823at2759"/>
<dbReference type="Gene3D" id="2.30.110.10">
    <property type="entry name" value="Electron Transport, Fmn-binding Protein, Chain A"/>
    <property type="match status" value="1"/>
</dbReference>
<proteinExistence type="predicted"/>
<evidence type="ECO:0000313" key="2">
    <source>
        <dbReference type="EMBL" id="KAA8907957.1"/>
    </source>
</evidence>
<reference evidence="2 3" key="1">
    <citation type="submission" date="2019-07" db="EMBL/GenBank/DDBJ databases">
        <title>Genome assembly of two rare yeast pathogens: Diutina rugosa and Trichomonascus ciferrii.</title>
        <authorList>
            <person name="Mixao V."/>
            <person name="Saus E."/>
            <person name="Hansen A."/>
            <person name="Lass-Flor C."/>
            <person name="Gabaldon T."/>
        </authorList>
    </citation>
    <scope>NUCLEOTIDE SEQUENCE [LARGE SCALE GENOMIC DNA]</scope>
    <source>
        <strain evidence="2 3">CBS 613</strain>
    </source>
</reference>